<keyword evidence="13" id="KW-0325">Glycoprotein</keyword>
<comment type="subcellular location">
    <subcellularLocation>
        <location evidence="1">Membrane</location>
    </subcellularLocation>
</comment>
<dbReference type="GO" id="GO:0016020">
    <property type="term" value="C:membrane"/>
    <property type="evidence" value="ECO:0007669"/>
    <property type="project" value="UniProtKB-SubCell"/>
</dbReference>
<evidence type="ECO:0000256" key="15">
    <source>
        <dbReference type="SAM" id="Phobius"/>
    </source>
</evidence>
<dbReference type="PROSITE" id="PS00107">
    <property type="entry name" value="PROTEIN_KINASE_ATP"/>
    <property type="match status" value="1"/>
</dbReference>
<evidence type="ECO:0000313" key="17">
    <source>
        <dbReference type="Proteomes" id="UP000235220"/>
    </source>
</evidence>
<keyword evidence="3" id="KW-0433">Leucine-rich repeat</keyword>
<dbReference type="FunFam" id="3.80.10.10:FF:000589">
    <property type="entry name" value="Probable LRR receptor-like serine/threonine-protein kinase At1g06840"/>
    <property type="match status" value="1"/>
</dbReference>
<dbReference type="FunFam" id="3.80.10.10:FF:001127">
    <property type="entry name" value="Probable LRR receptor-like serine/threonine-protein kinase At1g06840"/>
    <property type="match status" value="1"/>
</dbReference>
<dbReference type="InterPro" id="IPR017441">
    <property type="entry name" value="Protein_kinase_ATP_BS"/>
</dbReference>
<dbReference type="InterPro" id="IPR001611">
    <property type="entry name" value="Leu-rich_rpt"/>
</dbReference>
<dbReference type="Proteomes" id="UP000235220">
    <property type="component" value="Chromosome 14"/>
</dbReference>
<dbReference type="GO" id="GO:0004674">
    <property type="term" value="F:protein serine/threonine kinase activity"/>
    <property type="evidence" value="ECO:0007669"/>
    <property type="project" value="UniProtKB-KW"/>
</dbReference>
<evidence type="ECO:0000256" key="14">
    <source>
        <dbReference type="PROSITE-ProRule" id="PRU10141"/>
    </source>
</evidence>
<evidence type="ECO:0000259" key="16">
    <source>
        <dbReference type="PROSITE" id="PS50011"/>
    </source>
</evidence>
<organism evidence="17 18">
    <name type="scientific">Juglans regia</name>
    <name type="common">English walnut</name>
    <dbReference type="NCBI Taxonomy" id="51240"/>
    <lineage>
        <taxon>Eukaryota</taxon>
        <taxon>Viridiplantae</taxon>
        <taxon>Streptophyta</taxon>
        <taxon>Embryophyta</taxon>
        <taxon>Tracheophyta</taxon>
        <taxon>Spermatophyta</taxon>
        <taxon>Magnoliopsida</taxon>
        <taxon>eudicotyledons</taxon>
        <taxon>Gunneridae</taxon>
        <taxon>Pentapetalae</taxon>
        <taxon>rosids</taxon>
        <taxon>fabids</taxon>
        <taxon>Fagales</taxon>
        <taxon>Juglandaceae</taxon>
        <taxon>Juglans</taxon>
    </lineage>
</organism>
<evidence type="ECO:0000256" key="4">
    <source>
        <dbReference type="ARBA" id="ARBA00022679"/>
    </source>
</evidence>
<dbReference type="InterPro" id="IPR001245">
    <property type="entry name" value="Ser-Thr/Tyr_kinase_cat_dom"/>
</dbReference>
<evidence type="ECO:0000256" key="5">
    <source>
        <dbReference type="ARBA" id="ARBA00022692"/>
    </source>
</evidence>
<proteinExistence type="predicted"/>
<dbReference type="GO" id="GO:0005524">
    <property type="term" value="F:ATP binding"/>
    <property type="evidence" value="ECO:0007669"/>
    <property type="project" value="UniProtKB-UniRule"/>
</dbReference>
<keyword evidence="11 15" id="KW-1133">Transmembrane helix</keyword>
<keyword evidence="5 15" id="KW-0812">Transmembrane</keyword>
<dbReference type="Gene3D" id="3.80.10.10">
    <property type="entry name" value="Ribonuclease Inhibitor"/>
    <property type="match status" value="3"/>
</dbReference>
<dbReference type="InterPro" id="IPR000719">
    <property type="entry name" value="Prot_kinase_dom"/>
</dbReference>
<feature type="binding site" evidence="14">
    <location>
        <position position="604"/>
    </location>
    <ligand>
        <name>ATP</name>
        <dbReference type="ChEBI" id="CHEBI:30616"/>
    </ligand>
</feature>
<name>A0A6P9EE50_JUGRE</name>
<dbReference type="Gene3D" id="3.30.200.20">
    <property type="entry name" value="Phosphorylase Kinase, domain 1"/>
    <property type="match status" value="1"/>
</dbReference>
<dbReference type="PROSITE" id="PS50011">
    <property type="entry name" value="PROTEIN_KINASE_DOM"/>
    <property type="match status" value="1"/>
</dbReference>
<feature type="domain" description="Protein kinase" evidence="16">
    <location>
        <begin position="576"/>
        <end position="654"/>
    </location>
</feature>
<evidence type="ECO:0000256" key="8">
    <source>
        <dbReference type="ARBA" id="ARBA00022741"/>
    </source>
</evidence>
<evidence type="ECO:0000256" key="3">
    <source>
        <dbReference type="ARBA" id="ARBA00022614"/>
    </source>
</evidence>
<keyword evidence="9" id="KW-0418">Kinase</keyword>
<dbReference type="SUPFAM" id="SSF56112">
    <property type="entry name" value="Protein kinase-like (PK-like)"/>
    <property type="match status" value="1"/>
</dbReference>
<evidence type="ECO:0000256" key="12">
    <source>
        <dbReference type="ARBA" id="ARBA00023136"/>
    </source>
</evidence>
<keyword evidence="10 14" id="KW-0067">ATP-binding</keyword>
<keyword evidence="8 14" id="KW-0547">Nucleotide-binding</keyword>
<reference evidence="18" key="1">
    <citation type="submission" date="2025-08" db="UniProtKB">
        <authorList>
            <consortium name="RefSeq"/>
        </authorList>
    </citation>
    <scope>IDENTIFICATION</scope>
    <source>
        <tissue evidence="18">Leaves</tissue>
    </source>
</reference>
<gene>
    <name evidence="18" type="primary">LOC118344492</name>
</gene>
<dbReference type="SMART" id="SM00369">
    <property type="entry name" value="LRR_TYP"/>
    <property type="match status" value="5"/>
</dbReference>
<evidence type="ECO:0000256" key="11">
    <source>
        <dbReference type="ARBA" id="ARBA00022989"/>
    </source>
</evidence>
<dbReference type="FunFam" id="3.30.200.20:FF:000039">
    <property type="entry name" value="receptor-like protein kinase FERONIA"/>
    <property type="match status" value="1"/>
</dbReference>
<dbReference type="InterPro" id="IPR003591">
    <property type="entry name" value="Leu-rich_rpt_typical-subtyp"/>
</dbReference>
<evidence type="ECO:0000256" key="1">
    <source>
        <dbReference type="ARBA" id="ARBA00004370"/>
    </source>
</evidence>
<dbReference type="PANTHER" id="PTHR45974">
    <property type="entry name" value="RECEPTOR-LIKE PROTEIN 55"/>
    <property type="match status" value="1"/>
</dbReference>
<feature type="transmembrane region" description="Helical" evidence="15">
    <location>
        <begin position="491"/>
        <end position="515"/>
    </location>
</feature>
<dbReference type="InterPro" id="IPR032675">
    <property type="entry name" value="LRR_dom_sf"/>
</dbReference>
<dbReference type="Pfam" id="PF13855">
    <property type="entry name" value="LRR_8"/>
    <property type="match status" value="2"/>
</dbReference>
<keyword evidence="12 15" id="KW-0472">Membrane</keyword>
<evidence type="ECO:0000256" key="6">
    <source>
        <dbReference type="ARBA" id="ARBA00022729"/>
    </source>
</evidence>
<protein>
    <submittedName>
        <fullName evidence="18">Probable LRR receptor-like serine/threonine-protein kinase At1g06840 isoform X4</fullName>
    </submittedName>
</protein>
<evidence type="ECO:0000256" key="9">
    <source>
        <dbReference type="ARBA" id="ARBA00022777"/>
    </source>
</evidence>
<dbReference type="FunFam" id="3.80.10.10:FF:000383">
    <property type="entry name" value="Leucine-rich repeat receptor protein kinase EMS1"/>
    <property type="match status" value="1"/>
</dbReference>
<dbReference type="GeneID" id="118344492"/>
<evidence type="ECO:0000256" key="13">
    <source>
        <dbReference type="ARBA" id="ARBA00023180"/>
    </source>
</evidence>
<evidence type="ECO:0000313" key="18">
    <source>
        <dbReference type="RefSeq" id="XP_035541092.1"/>
    </source>
</evidence>
<evidence type="ECO:0000256" key="2">
    <source>
        <dbReference type="ARBA" id="ARBA00022527"/>
    </source>
</evidence>
<evidence type="ECO:0000256" key="7">
    <source>
        <dbReference type="ARBA" id="ARBA00022737"/>
    </source>
</evidence>
<dbReference type="RefSeq" id="XP_035541092.1">
    <property type="nucleotide sequence ID" value="XM_035685199.1"/>
</dbReference>
<dbReference type="SUPFAM" id="SSF52058">
    <property type="entry name" value="L domain-like"/>
    <property type="match status" value="1"/>
</dbReference>
<keyword evidence="17" id="KW-1185">Reference proteome</keyword>
<dbReference type="InterPro" id="IPR011009">
    <property type="entry name" value="Kinase-like_dom_sf"/>
</dbReference>
<keyword evidence="4" id="KW-0808">Transferase</keyword>
<keyword evidence="6" id="KW-0732">Signal</keyword>
<dbReference type="PANTHER" id="PTHR45974:SF134">
    <property type="entry name" value="OS01G0960400 PROTEIN"/>
    <property type="match status" value="1"/>
</dbReference>
<dbReference type="Pfam" id="PF07714">
    <property type="entry name" value="PK_Tyr_Ser-Thr"/>
    <property type="match status" value="1"/>
</dbReference>
<keyword evidence="7" id="KW-0677">Repeat</keyword>
<keyword evidence="2" id="KW-0723">Serine/threonine-protein kinase</keyword>
<dbReference type="AlphaFoldDB" id="A0A6P9EE50"/>
<dbReference type="Pfam" id="PF00560">
    <property type="entry name" value="LRR_1"/>
    <property type="match status" value="1"/>
</dbReference>
<accession>A0A6P9EE50</accession>
<sequence>MVVLVFTTHQSTGSHYRPPRRILLDMNLSGSLSPELGRLSHMTILDFMWNNISGSIPKEIGSITSLELLLLNGNNLTGSLPEELGYLPNLNRMQIDENRISGSIPISFSKLNKAKHFHMNNNSISGQIPPELSRLPRLVHLLLDNNNLSGHLPPEFSEMPSLTILQLDNNHFDGTKIPASYSNMSKLLKLSLRNCNLQGAIPDFSQIPNLYYLDLSSNQLNGSIPQGRFSENITTIYLSNNNITGTVPASFSGLPKIQRLSLSNNLLSGSIPSTIWQSRTLNKMETLIVELQNNKLSSITGSTTLPLNVTVRLQGNPVCSNISLVQFCGSESKNNDNSQRLPNTNTSVCLPQTCPPPYEYSPTSPAPCFCAAPLLIGYRLKSPGFSDFHPYRDTFEKFLAPTLQLFNYQLHIDSFICEGPRLRMYLKLFPVYDANIKGPSSFNMSEIQRITDTFASWKISNLDVFGPYEVLNFTHEYDNYPSPRFALSKGALVGIVLGTIAGAVTLSVLVSLLMLKVHTRNYTAVSRRHCCQSCATIITTGLTSKLQPVCASNASLKIDGVKAFTYGELTMATNNFNSSTQVGEGGYGKVYKGILADGTVVAIKRAQEGSLQGEKEFLTEIELLSRLHHRNLVSLIGYCDEGFEQVFFSYLDYL</sequence>
<evidence type="ECO:0000256" key="10">
    <source>
        <dbReference type="ARBA" id="ARBA00022840"/>
    </source>
</evidence>